<organism evidence="2">
    <name type="scientific">Bionectria ochroleuca</name>
    <name type="common">Gliocladium roseum</name>
    <dbReference type="NCBI Taxonomy" id="29856"/>
    <lineage>
        <taxon>Eukaryota</taxon>
        <taxon>Fungi</taxon>
        <taxon>Dikarya</taxon>
        <taxon>Ascomycota</taxon>
        <taxon>Pezizomycotina</taxon>
        <taxon>Sordariomycetes</taxon>
        <taxon>Hypocreomycetidae</taxon>
        <taxon>Hypocreales</taxon>
        <taxon>Bionectriaceae</taxon>
        <taxon>Clonostachys</taxon>
    </lineage>
</organism>
<feature type="chain" id="PRO_5002134485" evidence="1">
    <location>
        <begin position="19"/>
        <end position="63"/>
    </location>
</feature>
<protein>
    <submittedName>
        <fullName evidence="2">Uncharacterized protein</fullName>
    </submittedName>
</protein>
<evidence type="ECO:0000313" key="2">
    <source>
        <dbReference type="EMBL" id="CEO52250.1"/>
    </source>
</evidence>
<reference evidence="2" key="1">
    <citation type="submission" date="2015-01" db="EMBL/GenBank/DDBJ databases">
        <authorList>
            <person name="Durling Mikael"/>
        </authorList>
    </citation>
    <scope>NUCLEOTIDE SEQUENCE</scope>
</reference>
<sequence>MQAPRLSILMAWFAFASALRTCVPLGEPCVAAVDCCDDKACVGPKGNRVCHEWVYRAVREDEE</sequence>
<evidence type="ECO:0000256" key="1">
    <source>
        <dbReference type="SAM" id="SignalP"/>
    </source>
</evidence>
<dbReference type="AlphaFoldDB" id="A0A0B7KBH3"/>
<accession>A0A0B7KBH3</accession>
<name>A0A0B7KBH3_BIOOC</name>
<gene>
    <name evidence="2" type="ORF">BN869_000008308_1</name>
</gene>
<keyword evidence="1" id="KW-0732">Signal</keyword>
<feature type="signal peptide" evidence="1">
    <location>
        <begin position="1"/>
        <end position="18"/>
    </location>
</feature>
<proteinExistence type="predicted"/>
<dbReference type="EMBL" id="CDPU01000027">
    <property type="protein sequence ID" value="CEO52250.1"/>
    <property type="molecule type" value="Genomic_DNA"/>
</dbReference>